<dbReference type="AlphaFoldDB" id="A0A4Y4C329"/>
<comment type="caution">
    <text evidence="2">The sequence shown here is derived from an EMBL/GenBank/DDBJ whole genome shotgun (WGS) entry which is preliminary data.</text>
</comment>
<proteinExistence type="predicted"/>
<protein>
    <recommendedName>
        <fullName evidence="1">Glycine-rich domain-containing protein</fullName>
    </recommendedName>
</protein>
<dbReference type="Pfam" id="PF21722">
    <property type="entry name" value="Gly_rich_2"/>
    <property type="match status" value="1"/>
</dbReference>
<accession>A0A4Y4C329</accession>
<evidence type="ECO:0000313" key="2">
    <source>
        <dbReference type="EMBL" id="GEC87435.1"/>
    </source>
</evidence>
<organism evidence="2 3">
    <name type="scientific">Corynebacterium variabile</name>
    <dbReference type="NCBI Taxonomy" id="1727"/>
    <lineage>
        <taxon>Bacteria</taxon>
        <taxon>Bacillati</taxon>
        <taxon>Actinomycetota</taxon>
        <taxon>Actinomycetes</taxon>
        <taxon>Mycobacteriales</taxon>
        <taxon>Corynebacteriaceae</taxon>
        <taxon>Corynebacterium</taxon>
    </lineage>
</organism>
<dbReference type="EMBL" id="BJNT01000026">
    <property type="protein sequence ID" value="GEC87435.1"/>
    <property type="molecule type" value="Genomic_DNA"/>
</dbReference>
<evidence type="ECO:0000313" key="3">
    <source>
        <dbReference type="Proteomes" id="UP000319986"/>
    </source>
</evidence>
<evidence type="ECO:0000259" key="1">
    <source>
        <dbReference type="Pfam" id="PF21722"/>
    </source>
</evidence>
<sequence length="201" mass="19641">MASLVDMGWNVITSTSAVTVNPPDNAVSCDVVVLGGGGGGGYNYFGIGGSWASGTIETSSSLSITVGDGGTPGGVDDRPIPLPGGTSSAGSVTALGGRAGSNVNGATTQANSAAGTYTAFGETFTGGGATSYNTAGIVPGGGGGPGSAAKAGARGRVWYRWWTNPKIQNLYVGGKKVQAVYVGSKEVTAVYSGNKIVYGSA</sequence>
<dbReference type="Proteomes" id="UP000319986">
    <property type="component" value="Unassembled WGS sequence"/>
</dbReference>
<dbReference type="InterPro" id="IPR049304">
    <property type="entry name" value="Gly_rich_dom"/>
</dbReference>
<name>A0A4Y4C329_9CORY</name>
<gene>
    <name evidence="2" type="ORF">CVA01_27490</name>
</gene>
<feature type="domain" description="Glycine-rich" evidence="1">
    <location>
        <begin position="13"/>
        <end position="116"/>
    </location>
</feature>
<reference evidence="2 3" key="1">
    <citation type="submission" date="2019-06" db="EMBL/GenBank/DDBJ databases">
        <title>Whole genome shotgun sequence of Corynebacterium variabile NBRC 15286.</title>
        <authorList>
            <person name="Hosoyama A."/>
            <person name="Uohara A."/>
            <person name="Ohji S."/>
            <person name="Ichikawa N."/>
        </authorList>
    </citation>
    <scope>NUCLEOTIDE SEQUENCE [LARGE SCALE GENOMIC DNA]</scope>
    <source>
        <strain evidence="2 3">NBRC 15286</strain>
    </source>
</reference>